<reference evidence="1 2" key="1">
    <citation type="journal article" date="2012" name="Genome Biol.">
        <title>Genome and low-iron response of an oceanic diatom adapted to chronic iron limitation.</title>
        <authorList>
            <person name="Lommer M."/>
            <person name="Specht M."/>
            <person name="Roy A.S."/>
            <person name="Kraemer L."/>
            <person name="Andreson R."/>
            <person name="Gutowska M.A."/>
            <person name="Wolf J."/>
            <person name="Bergner S.V."/>
            <person name="Schilhabel M.B."/>
            <person name="Klostermeier U.C."/>
            <person name="Beiko R.G."/>
            <person name="Rosenstiel P."/>
            <person name="Hippler M."/>
            <person name="Laroche J."/>
        </authorList>
    </citation>
    <scope>NUCLEOTIDE SEQUENCE [LARGE SCALE GENOMIC DNA]</scope>
    <source>
        <strain evidence="1 2">CCMP1005</strain>
    </source>
</reference>
<sequence length="191" mass="20522">MHSLCSAAAEPERRAALRHRAVQVILGVIRAQHPARHVPVVTARVRSEAGVEHRQLVRRGVCDARRLYASGIIPVLDAGYVVVEALDHAAHAALDVEVAEPLLAAALEVLEEVHPPVVVVGRHPVGVVRAVDARPPLQEGVVGVVVHRGHGLVVRELVLVLGPEVAAVARRLVGQPPTPSKYRSQHSWPEV</sequence>
<dbReference type="EMBL" id="AGNL01039127">
    <property type="protein sequence ID" value="EJK52860.1"/>
    <property type="molecule type" value="Genomic_DNA"/>
</dbReference>
<dbReference type="AlphaFoldDB" id="K0RHY5"/>
<keyword evidence="2" id="KW-1185">Reference proteome</keyword>
<evidence type="ECO:0000313" key="2">
    <source>
        <dbReference type="Proteomes" id="UP000266841"/>
    </source>
</evidence>
<name>K0RHY5_THAOC</name>
<gene>
    <name evidence="1" type="ORF">THAOC_27824</name>
</gene>
<comment type="caution">
    <text evidence="1">The sequence shown here is derived from an EMBL/GenBank/DDBJ whole genome shotgun (WGS) entry which is preliminary data.</text>
</comment>
<evidence type="ECO:0000313" key="1">
    <source>
        <dbReference type="EMBL" id="EJK52860.1"/>
    </source>
</evidence>
<protein>
    <submittedName>
        <fullName evidence="1">Uncharacterized protein</fullName>
    </submittedName>
</protein>
<accession>K0RHY5</accession>
<dbReference type="Proteomes" id="UP000266841">
    <property type="component" value="Unassembled WGS sequence"/>
</dbReference>
<proteinExistence type="predicted"/>
<organism evidence="1 2">
    <name type="scientific">Thalassiosira oceanica</name>
    <name type="common">Marine diatom</name>
    <dbReference type="NCBI Taxonomy" id="159749"/>
    <lineage>
        <taxon>Eukaryota</taxon>
        <taxon>Sar</taxon>
        <taxon>Stramenopiles</taxon>
        <taxon>Ochrophyta</taxon>
        <taxon>Bacillariophyta</taxon>
        <taxon>Coscinodiscophyceae</taxon>
        <taxon>Thalassiosirophycidae</taxon>
        <taxon>Thalassiosirales</taxon>
        <taxon>Thalassiosiraceae</taxon>
        <taxon>Thalassiosira</taxon>
    </lineage>
</organism>